<dbReference type="OrthoDB" id="194358at2759"/>
<feature type="repeat" description="ANK" evidence="3">
    <location>
        <begin position="393"/>
        <end position="425"/>
    </location>
</feature>
<organism evidence="4 5">
    <name type="scientific">Trichogramma brassicae</name>
    <dbReference type="NCBI Taxonomy" id="86971"/>
    <lineage>
        <taxon>Eukaryota</taxon>
        <taxon>Metazoa</taxon>
        <taxon>Ecdysozoa</taxon>
        <taxon>Arthropoda</taxon>
        <taxon>Hexapoda</taxon>
        <taxon>Insecta</taxon>
        <taxon>Pterygota</taxon>
        <taxon>Neoptera</taxon>
        <taxon>Endopterygota</taxon>
        <taxon>Hymenoptera</taxon>
        <taxon>Apocrita</taxon>
        <taxon>Proctotrupomorpha</taxon>
        <taxon>Chalcidoidea</taxon>
        <taxon>Trichogrammatidae</taxon>
        <taxon>Trichogramma</taxon>
    </lineage>
</organism>
<protein>
    <submittedName>
        <fullName evidence="4">Uncharacterized protein</fullName>
    </submittedName>
</protein>
<accession>A0A6H5HXN1</accession>
<dbReference type="Gene3D" id="1.25.40.20">
    <property type="entry name" value="Ankyrin repeat-containing domain"/>
    <property type="match status" value="4"/>
</dbReference>
<dbReference type="PROSITE" id="PS50088">
    <property type="entry name" value="ANK_REPEAT"/>
    <property type="match status" value="8"/>
</dbReference>
<dbReference type="Proteomes" id="UP000479190">
    <property type="component" value="Unassembled WGS sequence"/>
</dbReference>
<feature type="repeat" description="ANK" evidence="3">
    <location>
        <begin position="181"/>
        <end position="213"/>
    </location>
</feature>
<keyword evidence="2 3" id="KW-0040">ANK repeat</keyword>
<evidence type="ECO:0000313" key="4">
    <source>
        <dbReference type="EMBL" id="CAB0029897.1"/>
    </source>
</evidence>
<dbReference type="SUPFAM" id="SSF48403">
    <property type="entry name" value="Ankyrin repeat"/>
    <property type="match status" value="2"/>
</dbReference>
<dbReference type="SMART" id="SM00248">
    <property type="entry name" value="ANK"/>
    <property type="match status" value="13"/>
</dbReference>
<keyword evidence="1" id="KW-0677">Repeat</keyword>
<dbReference type="InterPro" id="IPR002110">
    <property type="entry name" value="Ankyrin_rpt"/>
</dbReference>
<feature type="repeat" description="ANK" evidence="3">
    <location>
        <begin position="327"/>
        <end position="353"/>
    </location>
</feature>
<dbReference type="Pfam" id="PF00023">
    <property type="entry name" value="Ank"/>
    <property type="match status" value="1"/>
</dbReference>
<evidence type="ECO:0000256" key="3">
    <source>
        <dbReference type="PROSITE-ProRule" id="PRU00023"/>
    </source>
</evidence>
<reference evidence="4 5" key="1">
    <citation type="submission" date="2020-02" db="EMBL/GenBank/DDBJ databases">
        <authorList>
            <person name="Ferguson B K."/>
        </authorList>
    </citation>
    <scope>NUCLEOTIDE SEQUENCE [LARGE SCALE GENOMIC DNA]</scope>
</reference>
<dbReference type="Pfam" id="PF13857">
    <property type="entry name" value="Ank_5"/>
    <property type="match status" value="2"/>
</dbReference>
<feature type="repeat" description="ANK" evidence="3">
    <location>
        <begin position="75"/>
        <end position="103"/>
    </location>
</feature>
<dbReference type="EMBL" id="CADCXV010000369">
    <property type="protein sequence ID" value="CAB0029897.1"/>
    <property type="molecule type" value="Genomic_DNA"/>
</dbReference>
<proteinExistence type="predicted"/>
<sequence>MKFDEAKPFIEFVARSGYKVKPKVSKSGKQSSRRTTPLHHLCRRDCWIFSTDENIVANWLFDVYDGIDVNYIDKSGLTYFHVACKFGRTDVVKKFLDLGQDPNLVWPKTNYSSLHLAMQRQQRGVAELLLRAGADPNSVGEDGNTPLNFICYIHNYVDLAKMLFELSDEKYRVQVDHLDKYKNTPLHVALKYDETELARFLLEMGADLNLADGDDRNNGLHLVCKMGEGNDGLADMIFGNDDYKPLPIHARNHKGNTPLHLAMRSGALNMVEVLLRHGADSNATNKKGMTPLHILCKKYDDPTMLNLFLRVNDELGRPVLIDALDNNGETPLVWALNHGNLHSAEVLLRRGVDPRLGPPLNHICYYGDHWVELFFDIIDGRNQVVDINARDNEGDTPLIVAAEYGHRNSTELLLRRGGDPNLVNNVGMTALHRICEDYNVGDRAERFFAIIDEIGQRVLINAQNTEGNAPLHLALPRGYTDLVRLLLRRGSDPNLANAEGSTPLHVICKRDSDDDLAKLFFDINDEIDQRVLVDARDNLGNTPLLLALSQGHIDLVRLLLSRGSNPNLVDEEGSTPLHVICKREQDDGMVKMYFEINKELERLVQVDARDELFRTPLQLALTSLLPDAIDALLANGAALPSVFPPTVDDFRLRFNSEEYNKNYVKLRVASGILVVIDCLYIHRYEMDRTDALKIMKLFADFGLYEKSTNLEKYYWYDDKKFAGKSKETMTPLGGSRRTCVCACAYTYKSHTVFINCFFFSTACPAARRHRRCCFECDCIILYICITTLDHECVQQERKDRLICVRKYILAAHARNGGFHLNDDAARTVRVLTANATVSRFKNYACCTVCASGHAYTTTFSCVCCTLDNGMCDGDARGQRFKPAPCSPYLTSNLFERKYSYSTEVYSTVKIAHEQEPLHSTLNIVMNEYGKSITIDSAQARTKRMDITLYDDEATRRTARAVLLETQCSSPMRRRTDNQWSQLIAPGTRPICELRMRAAARGTFFKPRARSHRIVFIYVWAYMCVRTRCIKRALRSRRIDFAMSSLYTLCQTSHQRRIFSQYAAKVINYELQRAQFMKNNEFDYKVSLDARALARVAANRDHWALCARAQFVHTPTLNSAPPPISRPRVERRLVKKKKRKKSNCTRAAYRQPRPSYIINLRSNMCVIHVCAQQSTGRRASARSFRRVLESFDSRKNRQTNVVTLIYIVSFAIIRYYTRCYCNAFYNIQSSPRRISSHIKISAPYRIRTLEHANSASHGSNEHRACSNGRSIYMYRSVLAQQQIVAFRTAIGATRLADFRFGSAHTQRHSHRATSPICPLLHANLSAMVAFYMPLYGGV</sequence>
<evidence type="ECO:0000256" key="1">
    <source>
        <dbReference type="ARBA" id="ARBA00022737"/>
    </source>
</evidence>
<feature type="repeat" description="ANK" evidence="3">
    <location>
        <begin position="539"/>
        <end position="571"/>
    </location>
</feature>
<feature type="repeat" description="ANK" evidence="3">
    <location>
        <begin position="109"/>
        <end position="141"/>
    </location>
</feature>
<dbReference type="PRINTS" id="PR01415">
    <property type="entry name" value="ANKYRIN"/>
</dbReference>
<feature type="repeat" description="ANK" evidence="3">
    <location>
        <begin position="254"/>
        <end position="286"/>
    </location>
</feature>
<dbReference type="Pfam" id="PF12796">
    <property type="entry name" value="Ank_2"/>
    <property type="match status" value="3"/>
</dbReference>
<keyword evidence="5" id="KW-1185">Reference proteome</keyword>
<gene>
    <name evidence="4" type="ORF">TBRA_LOCUS1921</name>
</gene>
<evidence type="ECO:0000256" key="2">
    <source>
        <dbReference type="ARBA" id="ARBA00023043"/>
    </source>
</evidence>
<dbReference type="PANTHER" id="PTHR24198:SF165">
    <property type="entry name" value="ANKYRIN REPEAT-CONTAINING PROTEIN-RELATED"/>
    <property type="match status" value="1"/>
</dbReference>
<evidence type="ECO:0000313" key="5">
    <source>
        <dbReference type="Proteomes" id="UP000479190"/>
    </source>
</evidence>
<name>A0A6H5HXN1_9HYME</name>
<dbReference type="PROSITE" id="PS50297">
    <property type="entry name" value="ANK_REP_REGION"/>
    <property type="match status" value="8"/>
</dbReference>
<dbReference type="PANTHER" id="PTHR24198">
    <property type="entry name" value="ANKYRIN REPEAT AND PROTEIN KINASE DOMAIN-CONTAINING PROTEIN"/>
    <property type="match status" value="1"/>
</dbReference>
<dbReference type="InterPro" id="IPR036770">
    <property type="entry name" value="Ankyrin_rpt-contain_sf"/>
</dbReference>
<feature type="repeat" description="ANK" evidence="3">
    <location>
        <begin position="466"/>
        <end position="498"/>
    </location>
</feature>